<evidence type="ECO:0000259" key="7">
    <source>
        <dbReference type="PROSITE" id="PS50071"/>
    </source>
</evidence>
<dbReference type="InterPro" id="IPR008422">
    <property type="entry name" value="KN_HD"/>
</dbReference>
<dbReference type="InterPro" id="IPR050224">
    <property type="entry name" value="TALE_homeobox"/>
</dbReference>
<dbReference type="InterPro" id="IPR009057">
    <property type="entry name" value="Homeodomain-like_sf"/>
</dbReference>
<name>A0ABM1B2C7_LIMPO</name>
<organism evidence="8 9">
    <name type="scientific">Limulus polyphemus</name>
    <name type="common">Atlantic horseshoe crab</name>
    <dbReference type="NCBI Taxonomy" id="6850"/>
    <lineage>
        <taxon>Eukaryota</taxon>
        <taxon>Metazoa</taxon>
        <taxon>Ecdysozoa</taxon>
        <taxon>Arthropoda</taxon>
        <taxon>Chelicerata</taxon>
        <taxon>Merostomata</taxon>
        <taxon>Xiphosura</taxon>
        <taxon>Limulidae</taxon>
        <taxon>Limulus</taxon>
    </lineage>
</organism>
<reference evidence="9" key="1">
    <citation type="submission" date="2025-08" db="UniProtKB">
        <authorList>
            <consortium name="RefSeq"/>
        </authorList>
    </citation>
    <scope>IDENTIFICATION</scope>
    <source>
        <tissue evidence="9">Muscle</tissue>
    </source>
</reference>
<keyword evidence="2 5" id="KW-0238">DNA-binding</keyword>
<sequence>MKSKKVRETSQMQIYGDSMPYPSYHQSELNSRKRRGNLPKESVKILKMWLYEHRYNAYPSDEEKMLLSKEANLSILQVCNWFINARRRILPDIIRKEGHDPLLYTITRKTSHKRQGLYQSPDLNTLETLEKDKLTKPDTQYLTPINNTTVGDFECEGSFSDGCADEHSILPSSQNDMACSLKLGKRWTYGHERDMISRKFKSPSVSQINSSVRSNIQTVKMSCKEVKSSFSVQLPFVTITASSGVFTSSTLACFTGSPKFETLSVPDEAKFRNPDPNKRRTDTPNKWIYNASQLTYHGTNKEDPFRCLNLLVDAAVEELEKREIKNNAAHL</sequence>
<dbReference type="RefSeq" id="XP_013773377.1">
    <property type="nucleotide sequence ID" value="XM_013917923.2"/>
</dbReference>
<keyword evidence="4 5" id="KW-0539">Nucleus</keyword>
<keyword evidence="8" id="KW-1185">Reference proteome</keyword>
<dbReference type="PROSITE" id="PS50071">
    <property type="entry name" value="HOMEOBOX_2"/>
    <property type="match status" value="1"/>
</dbReference>
<evidence type="ECO:0000313" key="9">
    <source>
        <dbReference type="RefSeq" id="XP_013773377.1"/>
    </source>
</evidence>
<protein>
    <submittedName>
        <fullName evidence="9">Iroquois-class homeodomain protein irx-3-like isoform X1</fullName>
    </submittedName>
</protein>
<dbReference type="GeneID" id="106458409"/>
<dbReference type="SUPFAM" id="SSF46689">
    <property type="entry name" value="Homeodomain-like"/>
    <property type="match status" value="1"/>
</dbReference>
<dbReference type="SMART" id="SM00389">
    <property type="entry name" value="HOX"/>
    <property type="match status" value="1"/>
</dbReference>
<evidence type="ECO:0000313" key="8">
    <source>
        <dbReference type="Proteomes" id="UP000694941"/>
    </source>
</evidence>
<keyword evidence="3 5" id="KW-0371">Homeobox</keyword>
<gene>
    <name evidence="9" type="primary">LOC106458409</name>
</gene>
<accession>A0ABM1B2C7</accession>
<proteinExistence type="predicted"/>
<dbReference type="Gene3D" id="1.10.10.60">
    <property type="entry name" value="Homeodomain-like"/>
    <property type="match status" value="1"/>
</dbReference>
<feature type="domain" description="Homeobox" evidence="7">
    <location>
        <begin position="29"/>
        <end position="92"/>
    </location>
</feature>
<comment type="subcellular location">
    <subcellularLocation>
        <location evidence="1 5">Nucleus</location>
    </subcellularLocation>
</comment>
<evidence type="ECO:0000256" key="1">
    <source>
        <dbReference type="ARBA" id="ARBA00004123"/>
    </source>
</evidence>
<dbReference type="PANTHER" id="PTHR11850">
    <property type="entry name" value="HOMEOBOX PROTEIN TRANSCRIPTION FACTORS"/>
    <property type="match status" value="1"/>
</dbReference>
<feature type="region of interest" description="Disordered" evidence="6">
    <location>
        <begin position="1"/>
        <end position="36"/>
    </location>
</feature>
<feature type="DNA-binding region" description="Homeobox" evidence="5">
    <location>
        <begin position="31"/>
        <end position="93"/>
    </location>
</feature>
<evidence type="ECO:0000256" key="2">
    <source>
        <dbReference type="ARBA" id="ARBA00023125"/>
    </source>
</evidence>
<evidence type="ECO:0000256" key="6">
    <source>
        <dbReference type="SAM" id="MobiDB-lite"/>
    </source>
</evidence>
<dbReference type="CDD" id="cd00086">
    <property type="entry name" value="homeodomain"/>
    <property type="match status" value="1"/>
</dbReference>
<dbReference type="InterPro" id="IPR001356">
    <property type="entry name" value="HD"/>
</dbReference>
<evidence type="ECO:0000256" key="4">
    <source>
        <dbReference type="ARBA" id="ARBA00023242"/>
    </source>
</evidence>
<evidence type="ECO:0000256" key="5">
    <source>
        <dbReference type="PROSITE-ProRule" id="PRU00108"/>
    </source>
</evidence>
<evidence type="ECO:0000256" key="3">
    <source>
        <dbReference type="ARBA" id="ARBA00023155"/>
    </source>
</evidence>
<dbReference type="Proteomes" id="UP000694941">
    <property type="component" value="Unplaced"/>
</dbReference>
<dbReference type="Pfam" id="PF05920">
    <property type="entry name" value="Homeobox_KN"/>
    <property type="match status" value="1"/>
</dbReference>